<dbReference type="PANTHER" id="PTHR12224">
    <property type="entry name" value="BETA-1,4-MANNOSYL-GLYCOPROTEIN BETA-1,4-N-ACETYLGLUCOSAMINYL-TRANSFERASE"/>
    <property type="match status" value="1"/>
</dbReference>
<sequence>MLPASAQDTLHHPTPSCPPPQLIDAFIFYNEFPLLSYRLSLLSPLVDKFVLIEARQTHRGSPKPLHFDDRKEEPQFKRHEEKLVHVVVDLPYPTRELAEGRSWENEAFQRNAIAQVLDSLDLPGRTDQDFGCAAADLLLVSDVDEIPDPSVLAALKESSYAPPGTVPSSSSVLPPLLNLKMEMYYYTLRYKITSLPWLAPKLVTVPEFRRRLSEGETASTIRNLVAEQSAKSGWHLSYFGGVEMIGNKIREFAHQEFNTGEFDDAAMLEDRVRRGVDLFGRESVKMAVVERAENDYLPADLHVLEALVDVWGEGLGSGQVEIAAAA</sequence>
<dbReference type="EMBL" id="BRYB01000756">
    <property type="protein sequence ID" value="GMI36953.1"/>
    <property type="molecule type" value="Genomic_DNA"/>
</dbReference>
<organism evidence="1 2">
    <name type="scientific">Tetraparma gracilis</name>
    <dbReference type="NCBI Taxonomy" id="2962635"/>
    <lineage>
        <taxon>Eukaryota</taxon>
        <taxon>Sar</taxon>
        <taxon>Stramenopiles</taxon>
        <taxon>Ochrophyta</taxon>
        <taxon>Bolidophyceae</taxon>
        <taxon>Parmales</taxon>
        <taxon>Triparmaceae</taxon>
        <taxon>Tetraparma</taxon>
    </lineage>
</organism>
<evidence type="ECO:0000313" key="1">
    <source>
        <dbReference type="EMBL" id="GMI36953.1"/>
    </source>
</evidence>
<comment type="caution">
    <text evidence="1">The sequence shown here is derived from an EMBL/GenBank/DDBJ whole genome shotgun (WGS) entry which is preliminary data.</text>
</comment>
<protein>
    <recommendedName>
        <fullName evidence="3">Glycosyltransferase family 17 protein</fullName>
    </recommendedName>
</protein>
<evidence type="ECO:0000313" key="2">
    <source>
        <dbReference type="Proteomes" id="UP001165060"/>
    </source>
</evidence>
<keyword evidence="2" id="KW-1185">Reference proteome</keyword>
<gene>
    <name evidence="1" type="ORF">TeGR_g4152</name>
</gene>
<dbReference type="PANTHER" id="PTHR12224:SF0">
    <property type="entry name" value="BETA-1,4-MANNOSYL-GLYCOPROTEIN 4-BETA-N-ACETYLGLUCOSAMINYLTRANSFERASE"/>
    <property type="match status" value="1"/>
</dbReference>
<accession>A0ABQ6N0H9</accession>
<name>A0ABQ6N0H9_9STRA</name>
<dbReference type="InterPro" id="IPR006813">
    <property type="entry name" value="Glyco_trans_17"/>
</dbReference>
<proteinExistence type="predicted"/>
<dbReference type="Proteomes" id="UP001165060">
    <property type="component" value="Unassembled WGS sequence"/>
</dbReference>
<reference evidence="1 2" key="1">
    <citation type="journal article" date="2023" name="Commun. Biol.">
        <title>Genome analysis of Parmales, the sister group of diatoms, reveals the evolutionary specialization of diatoms from phago-mixotrophs to photoautotrophs.</title>
        <authorList>
            <person name="Ban H."/>
            <person name="Sato S."/>
            <person name="Yoshikawa S."/>
            <person name="Yamada K."/>
            <person name="Nakamura Y."/>
            <person name="Ichinomiya M."/>
            <person name="Sato N."/>
            <person name="Blanc-Mathieu R."/>
            <person name="Endo H."/>
            <person name="Kuwata A."/>
            <person name="Ogata H."/>
        </authorList>
    </citation>
    <scope>NUCLEOTIDE SEQUENCE [LARGE SCALE GENOMIC DNA]</scope>
</reference>
<dbReference type="Pfam" id="PF04724">
    <property type="entry name" value="Glyco_transf_17"/>
    <property type="match status" value="1"/>
</dbReference>
<evidence type="ECO:0008006" key="3">
    <source>
        <dbReference type="Google" id="ProtNLM"/>
    </source>
</evidence>